<name>A0A8X6Y8F1_9ARAC</name>
<dbReference type="GO" id="GO:0005634">
    <property type="term" value="C:nucleus"/>
    <property type="evidence" value="ECO:0007669"/>
    <property type="project" value="TreeGrafter"/>
</dbReference>
<dbReference type="Proteomes" id="UP000886998">
    <property type="component" value="Unassembled WGS sequence"/>
</dbReference>
<comment type="caution">
    <text evidence="2">The sequence shown here is derived from an EMBL/GenBank/DDBJ whole genome shotgun (WGS) entry which is preliminary data.</text>
</comment>
<dbReference type="PANTHER" id="PTHR19303:SF73">
    <property type="entry name" value="PROTEIN PDC2"/>
    <property type="match status" value="1"/>
</dbReference>
<gene>
    <name evidence="2" type="primary">TIGD1_37</name>
    <name evidence="2" type="ORF">TNIN_266171</name>
</gene>
<dbReference type="InterPro" id="IPR004875">
    <property type="entry name" value="DDE_SF_endonuclease_dom"/>
</dbReference>
<dbReference type="InterPro" id="IPR050863">
    <property type="entry name" value="CenT-Element_Derived"/>
</dbReference>
<dbReference type="EMBL" id="BMAV01016062">
    <property type="protein sequence ID" value="GFY66496.1"/>
    <property type="molecule type" value="Genomic_DNA"/>
</dbReference>
<evidence type="ECO:0000259" key="1">
    <source>
        <dbReference type="Pfam" id="PF03184"/>
    </source>
</evidence>
<proteinExistence type="predicted"/>
<organism evidence="2 3">
    <name type="scientific">Trichonephila inaurata madagascariensis</name>
    <dbReference type="NCBI Taxonomy" id="2747483"/>
    <lineage>
        <taxon>Eukaryota</taxon>
        <taxon>Metazoa</taxon>
        <taxon>Ecdysozoa</taxon>
        <taxon>Arthropoda</taxon>
        <taxon>Chelicerata</taxon>
        <taxon>Arachnida</taxon>
        <taxon>Araneae</taxon>
        <taxon>Araneomorphae</taxon>
        <taxon>Entelegynae</taxon>
        <taxon>Araneoidea</taxon>
        <taxon>Nephilidae</taxon>
        <taxon>Trichonephila</taxon>
        <taxon>Trichonephila inaurata</taxon>
    </lineage>
</organism>
<protein>
    <submittedName>
        <fullName evidence="2">Tigger transposable element-derived protein 1</fullName>
    </submittedName>
</protein>
<evidence type="ECO:0000313" key="2">
    <source>
        <dbReference type="EMBL" id="GFY66496.1"/>
    </source>
</evidence>
<evidence type="ECO:0000313" key="3">
    <source>
        <dbReference type="Proteomes" id="UP000886998"/>
    </source>
</evidence>
<accession>A0A8X6Y8F1</accession>
<dbReference type="Pfam" id="PF03184">
    <property type="entry name" value="DDE_1"/>
    <property type="match status" value="1"/>
</dbReference>
<dbReference type="PANTHER" id="PTHR19303">
    <property type="entry name" value="TRANSPOSON"/>
    <property type="match status" value="1"/>
</dbReference>
<reference evidence="2" key="1">
    <citation type="submission" date="2020-08" db="EMBL/GenBank/DDBJ databases">
        <title>Multicomponent nature underlies the extraordinary mechanical properties of spider dragline silk.</title>
        <authorList>
            <person name="Kono N."/>
            <person name="Nakamura H."/>
            <person name="Mori M."/>
            <person name="Yoshida Y."/>
            <person name="Ohtoshi R."/>
            <person name="Malay A.D."/>
            <person name="Moran D.A.P."/>
            <person name="Tomita M."/>
            <person name="Numata K."/>
            <person name="Arakawa K."/>
        </authorList>
    </citation>
    <scope>NUCLEOTIDE SEQUENCE</scope>
</reference>
<dbReference type="AlphaFoldDB" id="A0A8X6Y8F1"/>
<dbReference type="OrthoDB" id="6537882at2759"/>
<keyword evidence="3" id="KW-1185">Reference proteome</keyword>
<feature type="domain" description="DDE-1" evidence="1">
    <location>
        <begin position="42"/>
        <end position="111"/>
    </location>
</feature>
<dbReference type="GO" id="GO:0003677">
    <property type="term" value="F:DNA binding"/>
    <property type="evidence" value="ECO:0007669"/>
    <property type="project" value="TreeGrafter"/>
</dbReference>
<sequence>MVDIVQIKYLMRMKLGYFGKTMPSRTFIAKSETTASDFKAAKDQITLLLCSNASGAKFLKPLIINKALHPRALKGINVAELPIHFMSNRRAWVTSAVFTTWFYDCFVPEFKNT</sequence>